<keyword evidence="7" id="KW-1133">Transmembrane helix</keyword>
<evidence type="ECO:0000256" key="3">
    <source>
        <dbReference type="ARBA" id="ARBA00022475"/>
    </source>
</evidence>
<keyword evidence="4" id="KW-0997">Cell inner membrane</keyword>
<protein>
    <recommendedName>
        <fullName evidence="10">Type II secretion system protein GspC N-terminal domain-containing protein</fullName>
    </recommendedName>
</protein>
<dbReference type="Pfam" id="PF11356">
    <property type="entry name" value="T2SSC"/>
    <property type="match status" value="1"/>
</dbReference>
<keyword evidence="5" id="KW-0812">Transmembrane</keyword>
<evidence type="ECO:0000259" key="10">
    <source>
        <dbReference type="Pfam" id="PF11356"/>
    </source>
</evidence>
<evidence type="ECO:0000313" key="11">
    <source>
        <dbReference type="EMBL" id="QWF69913.1"/>
    </source>
</evidence>
<evidence type="ECO:0000256" key="9">
    <source>
        <dbReference type="SAM" id="MobiDB-lite"/>
    </source>
</evidence>
<evidence type="ECO:0000256" key="4">
    <source>
        <dbReference type="ARBA" id="ARBA00022519"/>
    </source>
</evidence>
<evidence type="ECO:0000256" key="6">
    <source>
        <dbReference type="ARBA" id="ARBA00022927"/>
    </source>
</evidence>
<feature type="region of interest" description="Disordered" evidence="9">
    <location>
        <begin position="160"/>
        <end position="208"/>
    </location>
</feature>
<evidence type="ECO:0000256" key="8">
    <source>
        <dbReference type="ARBA" id="ARBA00023136"/>
    </source>
</evidence>
<evidence type="ECO:0000256" key="2">
    <source>
        <dbReference type="ARBA" id="ARBA00022448"/>
    </source>
</evidence>
<dbReference type="GO" id="GO:0005886">
    <property type="term" value="C:plasma membrane"/>
    <property type="evidence" value="ECO:0007669"/>
    <property type="project" value="UniProtKB-SubCell"/>
</dbReference>
<feature type="compositionally biased region" description="Pro residues" evidence="9">
    <location>
        <begin position="188"/>
        <end position="201"/>
    </location>
</feature>
<dbReference type="KEGG" id="mpad:KEF85_11170"/>
<sequence>MNLKLVKLQCLICGVLTALLVGEWANGVFNERNLQQSLHYAKDEQALVVELPNINSDTENAGNYAEMVERPLFIEGRKPIAEAPVENTQTLELGQIDDWELVGIYAKDNRPPTALFAKKNESKKHLKTSNEQMVSGWTLKEIHPDRVILQQAGQQKTLLLRKPRMDAPPVSTPPPQPAPIPNLRQPRRPPPTEQPTNPNPENPNDESP</sequence>
<dbReference type="EMBL" id="CP073754">
    <property type="protein sequence ID" value="QWF69913.1"/>
    <property type="molecule type" value="Genomic_DNA"/>
</dbReference>
<comment type="subcellular location">
    <subcellularLocation>
        <location evidence="1">Cell inner membrane</location>
    </subcellularLocation>
</comment>
<name>A0A975ML47_9GAMM</name>
<keyword evidence="6" id="KW-0653">Protein transport</keyword>
<dbReference type="Proteomes" id="UP000676649">
    <property type="component" value="Chromosome"/>
</dbReference>
<feature type="compositionally biased region" description="Pro residues" evidence="9">
    <location>
        <begin position="170"/>
        <end position="180"/>
    </location>
</feature>
<keyword evidence="8" id="KW-0472">Membrane</keyword>
<organism evidence="11 12">
    <name type="scientific">Methylomonas paludis</name>
    <dbReference type="NCBI Taxonomy" id="1173101"/>
    <lineage>
        <taxon>Bacteria</taxon>
        <taxon>Pseudomonadati</taxon>
        <taxon>Pseudomonadota</taxon>
        <taxon>Gammaproteobacteria</taxon>
        <taxon>Methylococcales</taxon>
        <taxon>Methylococcaceae</taxon>
        <taxon>Methylomonas</taxon>
    </lineage>
</organism>
<keyword evidence="3" id="KW-1003">Cell membrane</keyword>
<dbReference type="InterPro" id="IPR024961">
    <property type="entry name" value="T2SS_GspC_N"/>
</dbReference>
<dbReference type="GO" id="GO:0015031">
    <property type="term" value="P:protein transport"/>
    <property type="evidence" value="ECO:0007669"/>
    <property type="project" value="UniProtKB-KW"/>
</dbReference>
<dbReference type="RefSeq" id="WP_215580537.1">
    <property type="nucleotide sequence ID" value="NZ_CP073754.1"/>
</dbReference>
<dbReference type="Gene3D" id="2.30.30.830">
    <property type="match status" value="1"/>
</dbReference>
<feature type="domain" description="Type II secretion system protein GspC N-terminal" evidence="10">
    <location>
        <begin position="89"/>
        <end position="160"/>
    </location>
</feature>
<evidence type="ECO:0000256" key="1">
    <source>
        <dbReference type="ARBA" id="ARBA00004533"/>
    </source>
</evidence>
<keyword evidence="2" id="KW-0813">Transport</keyword>
<accession>A0A975ML47</accession>
<evidence type="ECO:0000256" key="7">
    <source>
        <dbReference type="ARBA" id="ARBA00022989"/>
    </source>
</evidence>
<proteinExistence type="predicted"/>
<evidence type="ECO:0000313" key="12">
    <source>
        <dbReference type="Proteomes" id="UP000676649"/>
    </source>
</evidence>
<keyword evidence="12" id="KW-1185">Reference proteome</keyword>
<gene>
    <name evidence="11" type="ORF">KEF85_11170</name>
</gene>
<reference evidence="11" key="1">
    <citation type="submission" date="2021-04" db="EMBL/GenBank/DDBJ databases">
        <title>Draft genome sequence data of methanotrophic Methylovulum sp. strain S1L and Methylomonas sp. strain S2AM isolated from boreal lake water columns.</title>
        <authorList>
            <person name="Rissanen A.J."/>
            <person name="Mangayil R."/>
            <person name="Svenning M.M."/>
            <person name="Khanongnuch R."/>
        </authorList>
    </citation>
    <scope>NUCLEOTIDE SEQUENCE</scope>
    <source>
        <strain evidence="11">S2AM</strain>
    </source>
</reference>
<dbReference type="AlphaFoldDB" id="A0A975ML47"/>
<evidence type="ECO:0000256" key="5">
    <source>
        <dbReference type="ARBA" id="ARBA00022692"/>
    </source>
</evidence>